<dbReference type="InterPro" id="IPR039373">
    <property type="entry name" value="Peptidase_M28B"/>
</dbReference>
<dbReference type="Gene3D" id="3.40.630.10">
    <property type="entry name" value="Zn peptidases"/>
    <property type="match status" value="1"/>
</dbReference>
<dbReference type="Gene3D" id="3.50.30.30">
    <property type="match status" value="1"/>
</dbReference>
<evidence type="ECO:0000256" key="3">
    <source>
        <dbReference type="SAM" id="Phobius"/>
    </source>
</evidence>
<dbReference type="CDD" id="cd08022">
    <property type="entry name" value="M28_PSMA_like"/>
    <property type="match status" value="1"/>
</dbReference>
<feature type="domain" description="PA" evidence="4">
    <location>
        <begin position="234"/>
        <end position="306"/>
    </location>
</feature>
<dbReference type="Pfam" id="PF04253">
    <property type="entry name" value="TFR_dimer"/>
    <property type="match status" value="1"/>
</dbReference>
<comment type="similarity">
    <text evidence="1">Belongs to the peptidase M28 family. M28B subfamily.</text>
</comment>
<dbReference type="GO" id="GO:0004180">
    <property type="term" value="F:carboxypeptidase activity"/>
    <property type="evidence" value="ECO:0007669"/>
    <property type="project" value="TreeGrafter"/>
</dbReference>
<name>A0A9P4U697_9PLEO</name>
<dbReference type="FunFam" id="3.40.630.10:FF:000101">
    <property type="entry name" value="N-acetylated alpha-linked acidic dipeptidase like 1"/>
    <property type="match status" value="1"/>
</dbReference>
<keyword evidence="3" id="KW-0812">Transmembrane</keyword>
<feature type="domain" description="Peptidase M28" evidence="6">
    <location>
        <begin position="419"/>
        <end position="606"/>
    </location>
</feature>
<dbReference type="EMBL" id="MU001508">
    <property type="protein sequence ID" value="KAF2439894.1"/>
    <property type="molecule type" value="Genomic_DNA"/>
</dbReference>
<feature type="domain" description="Transferrin receptor-like dimerisation" evidence="5">
    <location>
        <begin position="675"/>
        <end position="800"/>
    </location>
</feature>
<dbReference type="InterPro" id="IPR036757">
    <property type="entry name" value="TFR-like_dimer_dom_sf"/>
</dbReference>
<dbReference type="InterPro" id="IPR007365">
    <property type="entry name" value="TFR-like_dimer_dom"/>
</dbReference>
<feature type="transmembrane region" description="Helical" evidence="3">
    <location>
        <begin position="41"/>
        <end position="65"/>
    </location>
</feature>
<proteinExistence type="inferred from homology"/>
<dbReference type="OrthoDB" id="5841748at2759"/>
<keyword evidence="8" id="KW-1185">Reference proteome</keyword>
<organism evidence="7 8">
    <name type="scientific">Karstenula rhodostoma CBS 690.94</name>
    <dbReference type="NCBI Taxonomy" id="1392251"/>
    <lineage>
        <taxon>Eukaryota</taxon>
        <taxon>Fungi</taxon>
        <taxon>Dikarya</taxon>
        <taxon>Ascomycota</taxon>
        <taxon>Pezizomycotina</taxon>
        <taxon>Dothideomycetes</taxon>
        <taxon>Pleosporomycetidae</taxon>
        <taxon>Pleosporales</taxon>
        <taxon>Massarineae</taxon>
        <taxon>Didymosphaeriaceae</taxon>
        <taxon>Karstenula</taxon>
    </lineage>
</organism>
<accession>A0A9P4U697</accession>
<evidence type="ECO:0000259" key="6">
    <source>
        <dbReference type="Pfam" id="PF04389"/>
    </source>
</evidence>
<feature type="region of interest" description="Disordered" evidence="2">
    <location>
        <begin position="325"/>
        <end position="347"/>
    </location>
</feature>
<dbReference type="Gene3D" id="1.20.930.40">
    <property type="entry name" value="Transferrin receptor-like, dimerisation domain"/>
    <property type="match status" value="1"/>
</dbReference>
<dbReference type="PANTHER" id="PTHR10404">
    <property type="entry name" value="N-ACETYLATED-ALPHA-LINKED ACIDIC DIPEPTIDASE"/>
    <property type="match status" value="1"/>
</dbReference>
<dbReference type="SUPFAM" id="SSF53187">
    <property type="entry name" value="Zn-dependent exopeptidases"/>
    <property type="match status" value="1"/>
</dbReference>
<dbReference type="Pfam" id="PF02225">
    <property type="entry name" value="PA"/>
    <property type="match status" value="1"/>
</dbReference>
<dbReference type="Proteomes" id="UP000799764">
    <property type="component" value="Unassembled WGS sequence"/>
</dbReference>
<evidence type="ECO:0000256" key="1">
    <source>
        <dbReference type="ARBA" id="ARBA00005634"/>
    </source>
</evidence>
<dbReference type="AlphaFoldDB" id="A0A9P4U697"/>
<dbReference type="InterPro" id="IPR046450">
    <property type="entry name" value="PA_dom_sf"/>
</dbReference>
<keyword evidence="3" id="KW-0472">Membrane</keyword>
<evidence type="ECO:0000259" key="5">
    <source>
        <dbReference type="Pfam" id="PF04253"/>
    </source>
</evidence>
<sequence length="803" mass="88213">MPMPARAGSEKATMSDERTPLIAVVQTRPHRDRYPHHRLRYICTLFLSISLFTGLIAAVLILNFLPLADDDSDTAAGISRVLPGKLPPGWPYSTGLDYEALVDILTETPDSEKAREYSRYYTSGPHLAGKNLSQAIWTKDKWEEFGVSSLIVDYDVYLNYPKGHRLALLEKKGDDDDKDTAEGEGEGEGKWKIKYEASLEEDVLEEDATSGLKDRVPTFHGYSASGNVTAGYVYVNYGTYRDFEQLQAANVTLEGKIALAKYGGVFRGLKVKRAQELGMLGAIIYTDPGDDGEVTVANGYAAYPDGPARQPSSVQRGSCQFLSFAPGDPTTPGYPSKPGAPRQDTSHAIPSIPSIPISYQDALPLLKALNGHGPKASSINWKDGGLGYKGVEYHIGPSPDHLSVNLVNEQEYVTTPLWNVIGIINGSIPDEVVVLGNHRDAWIAGGAGDPNSGSAAFNEVIRSFGVAVRAGWKPLRTIVFASWDGEEYGLVGSTEWVEEYLPWLSASTVAYLNVDVGTQGPDFKLSAAPLLEKVVIDTVQLIQSPNQTVPGQTVGDVWDKRISTMGSGSDFTAFQDFAGIPSIDMGFGADPRSAVYHYHSNYDSFAWMEKYGDPSFQYHETIAKIWALVAAKLVETPVLQLNATRYAAGLRRYVDSVKAKARAASFPPNDPEDIFAGLDAAVSRFHFAATIHDGTAAALLQQVIDDDIPWWKFWEKLQLYYAIRRVNTKYKFLERQFLYKAGLDGRSWFKHVVFAPGKWTGYAGATFPGIVEAIDEKDEKAAFKWMIIATETVDGASDWLESE</sequence>
<keyword evidence="3" id="KW-1133">Transmembrane helix</keyword>
<dbReference type="CDD" id="cd02121">
    <property type="entry name" value="PA_GCPII_like"/>
    <property type="match status" value="1"/>
</dbReference>
<evidence type="ECO:0000313" key="8">
    <source>
        <dbReference type="Proteomes" id="UP000799764"/>
    </source>
</evidence>
<evidence type="ECO:0000313" key="7">
    <source>
        <dbReference type="EMBL" id="KAF2439894.1"/>
    </source>
</evidence>
<evidence type="ECO:0000259" key="4">
    <source>
        <dbReference type="Pfam" id="PF02225"/>
    </source>
</evidence>
<evidence type="ECO:0000256" key="2">
    <source>
        <dbReference type="SAM" id="MobiDB-lite"/>
    </source>
</evidence>
<comment type="caution">
    <text evidence="7">The sequence shown here is derived from an EMBL/GenBank/DDBJ whole genome shotgun (WGS) entry which is preliminary data.</text>
</comment>
<dbReference type="SUPFAM" id="SSF47672">
    <property type="entry name" value="Transferrin receptor-like dimerisation domain"/>
    <property type="match status" value="1"/>
</dbReference>
<protein>
    <submittedName>
        <fullName evidence="7">N-acetylated-alpha-linked acidic dipeptidase-like protein</fullName>
    </submittedName>
</protein>
<reference evidence="7" key="1">
    <citation type="journal article" date="2020" name="Stud. Mycol.">
        <title>101 Dothideomycetes genomes: a test case for predicting lifestyles and emergence of pathogens.</title>
        <authorList>
            <person name="Haridas S."/>
            <person name="Albert R."/>
            <person name="Binder M."/>
            <person name="Bloem J."/>
            <person name="Labutti K."/>
            <person name="Salamov A."/>
            <person name="Andreopoulos B."/>
            <person name="Baker S."/>
            <person name="Barry K."/>
            <person name="Bills G."/>
            <person name="Bluhm B."/>
            <person name="Cannon C."/>
            <person name="Castanera R."/>
            <person name="Culley D."/>
            <person name="Daum C."/>
            <person name="Ezra D."/>
            <person name="Gonzalez J."/>
            <person name="Henrissat B."/>
            <person name="Kuo A."/>
            <person name="Liang C."/>
            <person name="Lipzen A."/>
            <person name="Lutzoni F."/>
            <person name="Magnuson J."/>
            <person name="Mondo S."/>
            <person name="Nolan M."/>
            <person name="Ohm R."/>
            <person name="Pangilinan J."/>
            <person name="Park H.-J."/>
            <person name="Ramirez L."/>
            <person name="Alfaro M."/>
            <person name="Sun H."/>
            <person name="Tritt A."/>
            <person name="Yoshinaga Y."/>
            <person name="Zwiers L.-H."/>
            <person name="Turgeon B."/>
            <person name="Goodwin S."/>
            <person name="Spatafora J."/>
            <person name="Crous P."/>
            <person name="Grigoriev I."/>
        </authorList>
    </citation>
    <scope>NUCLEOTIDE SEQUENCE</scope>
    <source>
        <strain evidence="7">CBS 690.94</strain>
    </source>
</reference>
<gene>
    <name evidence="7" type="ORF">P171DRAFT_421156</name>
</gene>
<dbReference type="InterPro" id="IPR003137">
    <property type="entry name" value="PA_domain"/>
</dbReference>
<dbReference type="FunFam" id="3.50.30.30:FF:000008">
    <property type="entry name" value="Glutamate carboxypeptidase 2"/>
    <property type="match status" value="1"/>
</dbReference>
<dbReference type="Pfam" id="PF04389">
    <property type="entry name" value="Peptidase_M28"/>
    <property type="match status" value="1"/>
</dbReference>
<dbReference type="SUPFAM" id="SSF52025">
    <property type="entry name" value="PA domain"/>
    <property type="match status" value="1"/>
</dbReference>
<dbReference type="InterPro" id="IPR007484">
    <property type="entry name" value="Peptidase_M28"/>
</dbReference>
<dbReference type="PANTHER" id="PTHR10404:SF46">
    <property type="entry name" value="VACUOLAR PROTEIN SORTING-ASSOCIATED PROTEIN 70"/>
    <property type="match status" value="1"/>
</dbReference>